<proteinExistence type="inferred from homology"/>
<name>A0A9P3CCX2_9PEZI</name>
<dbReference type="PRINTS" id="PR00463">
    <property type="entry name" value="EP450I"/>
</dbReference>
<comment type="caution">
    <text evidence="15">The sequence shown here is derived from an EMBL/GenBank/DDBJ whole genome shotgun (WGS) entry which is preliminary data.</text>
</comment>
<comment type="cofactor">
    <cofactor evidence="1 13">
        <name>heme</name>
        <dbReference type="ChEBI" id="CHEBI:30413"/>
    </cofactor>
</comment>
<evidence type="ECO:0000256" key="4">
    <source>
        <dbReference type="ARBA" id="ARBA00010617"/>
    </source>
</evidence>
<comment type="similarity">
    <text evidence="4 14">Belongs to the cytochrome P450 family.</text>
</comment>
<sequence>MASMLTTRLPEAEAVLGMIHNSTNAIKDFGSHLVEGQNGTLMAMDASTIINWLIVSTIVFKLLDWTYNLLLHPCRKIPGPFFYRMTILPNLYHNWKGDKHLVVEALHEQYGEIVRIEPNFISIMSPNSVQSIYGTGSQWGKGYYYSRGPIEKQVLVNLASAVNKKVHARKRRIIAHAFSEAAIRSYEDTILKKVRLFCKGVSDPSTFQGEYKNMSRWFSYLTYDIMGNLTFGHEYNMLTKDDDHFIQPIIDSFQHMQIVLGCVPWVERFGLSFLLFLPMATAVKRFRDYVARQVKHRIELEEQGKGPDDIFKLLLNAEDKNTGEKMEFKELSDEAVVLIIAASDTTGTALTGLSFYLARYPECYDRLKTEIRSTFTSVEDIVSGEKLRSCTYLRACVEEALRMAPGVPSYLVRESTTDGVIDGHTIPAFASIGVPGWAMHRNEKVFPEPRVFRPERWLTDNDDEIKKLRSAHLPFSYGPRACIGRNLALATIHITVARLAYLFEMETRDELPLEFQVKDHFAAGDKNGPFLKWVPSEVS</sequence>
<protein>
    <recommendedName>
        <fullName evidence="17">Cytochrome P450 monooxygenase</fullName>
    </recommendedName>
</protein>
<dbReference type="EMBL" id="BOLY01000002">
    <property type="protein sequence ID" value="GIZ40466.1"/>
    <property type="molecule type" value="Genomic_DNA"/>
</dbReference>
<reference evidence="15 16" key="1">
    <citation type="submission" date="2021-01" db="EMBL/GenBank/DDBJ databases">
        <title>Cercospora kikuchii MAFF 305040 whole genome shotgun sequence.</title>
        <authorList>
            <person name="Kashiwa T."/>
            <person name="Suzuki T."/>
        </authorList>
    </citation>
    <scope>NUCLEOTIDE SEQUENCE [LARGE SCALE GENOMIC DNA]</scope>
    <source>
        <strain evidence="15 16">MAFF 305040</strain>
    </source>
</reference>
<dbReference type="GO" id="GO:0016705">
    <property type="term" value="F:oxidoreductase activity, acting on paired donors, with incorporation or reduction of molecular oxygen"/>
    <property type="evidence" value="ECO:0007669"/>
    <property type="project" value="InterPro"/>
</dbReference>
<dbReference type="PANTHER" id="PTHR24305">
    <property type="entry name" value="CYTOCHROME P450"/>
    <property type="match status" value="1"/>
</dbReference>
<dbReference type="FunFam" id="1.10.630.10:FF:000063">
    <property type="entry name" value="Cytochrome P450 monooxygenase"/>
    <property type="match status" value="1"/>
</dbReference>
<keyword evidence="10 13" id="KW-0408">Iron</keyword>
<evidence type="ECO:0000256" key="3">
    <source>
        <dbReference type="ARBA" id="ARBA00004685"/>
    </source>
</evidence>
<organism evidence="15 16">
    <name type="scientific">Cercospora kikuchii</name>
    <dbReference type="NCBI Taxonomy" id="84275"/>
    <lineage>
        <taxon>Eukaryota</taxon>
        <taxon>Fungi</taxon>
        <taxon>Dikarya</taxon>
        <taxon>Ascomycota</taxon>
        <taxon>Pezizomycotina</taxon>
        <taxon>Dothideomycetes</taxon>
        <taxon>Dothideomycetidae</taxon>
        <taxon>Mycosphaerellales</taxon>
        <taxon>Mycosphaerellaceae</taxon>
        <taxon>Cercospora</taxon>
    </lineage>
</organism>
<keyword evidence="6" id="KW-0812">Transmembrane</keyword>
<dbReference type="PROSITE" id="PS00086">
    <property type="entry name" value="CYTOCHROME_P450"/>
    <property type="match status" value="1"/>
</dbReference>
<evidence type="ECO:0000256" key="14">
    <source>
        <dbReference type="RuleBase" id="RU000461"/>
    </source>
</evidence>
<dbReference type="CDD" id="cd11061">
    <property type="entry name" value="CYP67-like"/>
    <property type="match status" value="1"/>
</dbReference>
<dbReference type="InterPro" id="IPR036396">
    <property type="entry name" value="Cyt_P450_sf"/>
</dbReference>
<evidence type="ECO:0000256" key="6">
    <source>
        <dbReference type="ARBA" id="ARBA00022692"/>
    </source>
</evidence>
<evidence type="ECO:0000256" key="10">
    <source>
        <dbReference type="ARBA" id="ARBA00023004"/>
    </source>
</evidence>
<comment type="pathway">
    <text evidence="3">Mycotoxin biosynthesis.</text>
</comment>
<evidence type="ECO:0000256" key="11">
    <source>
        <dbReference type="ARBA" id="ARBA00023033"/>
    </source>
</evidence>
<dbReference type="Proteomes" id="UP000825890">
    <property type="component" value="Unassembled WGS sequence"/>
</dbReference>
<dbReference type="GO" id="GO:0016020">
    <property type="term" value="C:membrane"/>
    <property type="evidence" value="ECO:0007669"/>
    <property type="project" value="UniProtKB-SubCell"/>
</dbReference>
<keyword evidence="11 14" id="KW-0503">Monooxygenase</keyword>
<evidence type="ECO:0000256" key="9">
    <source>
        <dbReference type="ARBA" id="ARBA00023002"/>
    </source>
</evidence>
<dbReference type="InterPro" id="IPR050121">
    <property type="entry name" value="Cytochrome_P450_monoxygenase"/>
</dbReference>
<dbReference type="GO" id="GO:1902181">
    <property type="term" value="P:verruculogen biosynthetic process"/>
    <property type="evidence" value="ECO:0007669"/>
    <property type="project" value="UniProtKB-ARBA"/>
</dbReference>
<accession>A0A9P3CCX2</accession>
<keyword evidence="5 13" id="KW-0349">Heme</keyword>
<dbReference type="InterPro" id="IPR002401">
    <property type="entry name" value="Cyt_P450_E_grp-I"/>
</dbReference>
<evidence type="ECO:0000256" key="1">
    <source>
        <dbReference type="ARBA" id="ARBA00001971"/>
    </source>
</evidence>
<dbReference type="Pfam" id="PF00067">
    <property type="entry name" value="p450"/>
    <property type="match status" value="1"/>
</dbReference>
<gene>
    <name evidence="15" type="ORF">CKM354_000380200</name>
</gene>
<evidence type="ECO:0008006" key="17">
    <source>
        <dbReference type="Google" id="ProtNLM"/>
    </source>
</evidence>
<dbReference type="AlphaFoldDB" id="A0A9P3CCX2"/>
<evidence type="ECO:0000256" key="5">
    <source>
        <dbReference type="ARBA" id="ARBA00022617"/>
    </source>
</evidence>
<evidence type="ECO:0000313" key="15">
    <source>
        <dbReference type="EMBL" id="GIZ40466.1"/>
    </source>
</evidence>
<dbReference type="SUPFAM" id="SSF48264">
    <property type="entry name" value="Cytochrome P450"/>
    <property type="match status" value="1"/>
</dbReference>
<dbReference type="OrthoDB" id="1470350at2759"/>
<dbReference type="GO" id="GO:0020037">
    <property type="term" value="F:heme binding"/>
    <property type="evidence" value="ECO:0007669"/>
    <property type="project" value="InterPro"/>
</dbReference>
<dbReference type="GO" id="GO:0005506">
    <property type="term" value="F:iron ion binding"/>
    <property type="evidence" value="ECO:0007669"/>
    <property type="project" value="InterPro"/>
</dbReference>
<evidence type="ECO:0000256" key="2">
    <source>
        <dbReference type="ARBA" id="ARBA00004370"/>
    </source>
</evidence>
<dbReference type="GeneID" id="68289377"/>
<keyword evidence="12" id="KW-0472">Membrane</keyword>
<evidence type="ECO:0000256" key="13">
    <source>
        <dbReference type="PIRSR" id="PIRSR602401-1"/>
    </source>
</evidence>
<keyword evidence="8" id="KW-1133">Transmembrane helix</keyword>
<comment type="subcellular location">
    <subcellularLocation>
        <location evidence="2">Membrane</location>
    </subcellularLocation>
</comment>
<keyword evidence="16" id="KW-1185">Reference proteome</keyword>
<keyword evidence="9 14" id="KW-0560">Oxidoreductase</keyword>
<dbReference type="InterPro" id="IPR017972">
    <property type="entry name" value="Cyt_P450_CS"/>
</dbReference>
<dbReference type="Gene3D" id="1.10.630.10">
    <property type="entry name" value="Cytochrome P450"/>
    <property type="match status" value="1"/>
</dbReference>
<feature type="binding site" description="axial binding residue" evidence="13">
    <location>
        <position position="482"/>
    </location>
    <ligand>
        <name>heme</name>
        <dbReference type="ChEBI" id="CHEBI:30413"/>
    </ligand>
    <ligandPart>
        <name>Fe</name>
        <dbReference type="ChEBI" id="CHEBI:18248"/>
    </ligandPart>
</feature>
<dbReference type="RefSeq" id="XP_044654953.1">
    <property type="nucleotide sequence ID" value="XM_044799018.1"/>
</dbReference>
<evidence type="ECO:0000256" key="8">
    <source>
        <dbReference type="ARBA" id="ARBA00022989"/>
    </source>
</evidence>
<dbReference type="InterPro" id="IPR001128">
    <property type="entry name" value="Cyt_P450"/>
</dbReference>
<evidence type="ECO:0000256" key="12">
    <source>
        <dbReference type="ARBA" id="ARBA00023136"/>
    </source>
</evidence>
<dbReference type="PRINTS" id="PR00385">
    <property type="entry name" value="P450"/>
</dbReference>
<dbReference type="GO" id="GO:0004497">
    <property type="term" value="F:monooxygenase activity"/>
    <property type="evidence" value="ECO:0007669"/>
    <property type="project" value="UniProtKB-KW"/>
</dbReference>
<evidence type="ECO:0000313" key="16">
    <source>
        <dbReference type="Proteomes" id="UP000825890"/>
    </source>
</evidence>
<dbReference type="PANTHER" id="PTHR24305:SF237">
    <property type="entry name" value="CYTOCHROME P450 MONOOXYGENASE ATNE-RELATED"/>
    <property type="match status" value="1"/>
</dbReference>
<evidence type="ECO:0000256" key="7">
    <source>
        <dbReference type="ARBA" id="ARBA00022723"/>
    </source>
</evidence>
<keyword evidence="7 13" id="KW-0479">Metal-binding</keyword>